<evidence type="ECO:0000256" key="2">
    <source>
        <dbReference type="ARBA" id="ARBA00004533"/>
    </source>
</evidence>
<evidence type="ECO:0000256" key="1">
    <source>
        <dbReference type="ARBA" id="ARBA00001946"/>
    </source>
</evidence>
<feature type="domain" description="GGDEF" evidence="6">
    <location>
        <begin position="388"/>
        <end position="522"/>
    </location>
</feature>
<sequence length="523" mass="58612">MPPQPPRRRYRRLTIIILSGLIAALTAGAGAALLLVHQHVRQLAHPDAHSELWQAYQLRTELERSLNSARQVLAGQSDSDALATRVEVLASLLPPLRTTPVYNYLVVPRPEVQATLETIQHLSDAWLRRAPWGQPAAAKVLAGEMLRELPPLLEPAHELVVVTNIALTNYMDAERLDLQRAFNLLAWVLFGLGLCSVLLALRVIANSRRKLQLTQRLHDLNQSLEQRVEQRTQELSERKTLLRYILDTSPSDVALLSDEDSRAHYVSPRLLQRSGILPDEPFTLRQLFDAPDEEARFRQSLAEHGQLDSWETRLAGNPSYWAIVWARKMEVDGRPASLVWSFDINQRKAMEQELRLLATTDPLTGLQNRHAFVKRGVALLKSAQRYERQCAALMLDIDFFKPINDSHGHAFGDAVLQAVAKELTQGLREVDLLGRLGGEEFAAILPETDLQQALQVAERVRNSVQALSFSSEDGSRVRLTLSIGVAARLDGELRLEDLLARADRALYRAKAGGRNRTEIAPGV</sequence>
<evidence type="ECO:0000256" key="4">
    <source>
        <dbReference type="ARBA" id="ARBA00034247"/>
    </source>
</evidence>
<evidence type="ECO:0000256" key="5">
    <source>
        <dbReference type="SAM" id="Phobius"/>
    </source>
</evidence>
<organism evidence="7 8">
    <name type="scientific">Pseudomonas nitroreducens</name>
    <dbReference type="NCBI Taxonomy" id="46680"/>
    <lineage>
        <taxon>Bacteria</taxon>
        <taxon>Pseudomonadati</taxon>
        <taxon>Pseudomonadota</taxon>
        <taxon>Gammaproteobacteria</taxon>
        <taxon>Pseudomonadales</taxon>
        <taxon>Pseudomonadaceae</taxon>
        <taxon>Pseudomonas</taxon>
    </lineage>
</organism>
<dbReference type="InterPro" id="IPR043128">
    <property type="entry name" value="Rev_trsase/Diguanyl_cyclase"/>
</dbReference>
<comment type="catalytic activity">
    <reaction evidence="4">
        <text>2 GTP = 3',3'-c-di-GMP + 2 diphosphate</text>
        <dbReference type="Rhea" id="RHEA:24898"/>
        <dbReference type="ChEBI" id="CHEBI:33019"/>
        <dbReference type="ChEBI" id="CHEBI:37565"/>
        <dbReference type="ChEBI" id="CHEBI:58805"/>
        <dbReference type="EC" id="2.7.7.65"/>
    </reaction>
</comment>
<dbReference type="PANTHER" id="PTHR45138:SF9">
    <property type="entry name" value="DIGUANYLATE CYCLASE DGCM-RELATED"/>
    <property type="match status" value="1"/>
</dbReference>
<comment type="caution">
    <text evidence="7">The sequence shown here is derived from an EMBL/GenBank/DDBJ whole genome shotgun (WGS) entry which is preliminary data.</text>
</comment>
<evidence type="ECO:0000313" key="8">
    <source>
        <dbReference type="Proteomes" id="UP000198145"/>
    </source>
</evidence>
<evidence type="ECO:0000313" key="7">
    <source>
        <dbReference type="EMBL" id="OWP52151.1"/>
    </source>
</evidence>
<dbReference type="Proteomes" id="UP000198145">
    <property type="component" value="Unassembled WGS sequence"/>
</dbReference>
<reference evidence="7 8" key="1">
    <citation type="submission" date="2017-06" db="EMBL/GenBank/DDBJ databases">
        <title>Draft genome of Pseudomonas nitroreducens DF05.</title>
        <authorList>
            <person name="Iyer R."/>
        </authorList>
    </citation>
    <scope>NUCLEOTIDE SEQUENCE [LARGE SCALE GENOMIC DNA]</scope>
    <source>
        <strain evidence="7 8">DF05</strain>
    </source>
</reference>
<name>A0A246FCX7_PSENT</name>
<proteinExistence type="predicted"/>
<dbReference type="PANTHER" id="PTHR45138">
    <property type="entry name" value="REGULATORY COMPONENTS OF SENSORY TRANSDUCTION SYSTEM"/>
    <property type="match status" value="1"/>
</dbReference>
<dbReference type="STRING" id="46680.GCA_000807755_03343"/>
<dbReference type="SUPFAM" id="SSF55785">
    <property type="entry name" value="PYP-like sensor domain (PAS domain)"/>
    <property type="match status" value="1"/>
</dbReference>
<dbReference type="InterPro" id="IPR000160">
    <property type="entry name" value="GGDEF_dom"/>
</dbReference>
<dbReference type="InterPro" id="IPR050469">
    <property type="entry name" value="Diguanylate_Cyclase"/>
</dbReference>
<dbReference type="SUPFAM" id="SSF55073">
    <property type="entry name" value="Nucleotide cyclase"/>
    <property type="match status" value="1"/>
</dbReference>
<dbReference type="EC" id="2.7.7.65" evidence="3"/>
<dbReference type="GO" id="GO:0005886">
    <property type="term" value="C:plasma membrane"/>
    <property type="evidence" value="ECO:0007669"/>
    <property type="project" value="UniProtKB-SubCell"/>
</dbReference>
<dbReference type="NCBIfam" id="TIGR00254">
    <property type="entry name" value="GGDEF"/>
    <property type="match status" value="1"/>
</dbReference>
<dbReference type="Gene3D" id="3.30.70.270">
    <property type="match status" value="1"/>
</dbReference>
<dbReference type="CDD" id="cd01949">
    <property type="entry name" value="GGDEF"/>
    <property type="match status" value="1"/>
</dbReference>
<keyword evidence="5" id="KW-0812">Transmembrane</keyword>
<dbReference type="InterPro" id="IPR029787">
    <property type="entry name" value="Nucleotide_cyclase"/>
</dbReference>
<dbReference type="eggNOG" id="COG3706">
    <property type="taxonomic scope" value="Bacteria"/>
</dbReference>
<feature type="transmembrane region" description="Helical" evidence="5">
    <location>
        <begin position="184"/>
        <end position="205"/>
    </location>
</feature>
<dbReference type="InterPro" id="IPR035965">
    <property type="entry name" value="PAS-like_dom_sf"/>
</dbReference>
<dbReference type="GO" id="GO:0052621">
    <property type="term" value="F:diguanylate cyclase activity"/>
    <property type="evidence" value="ECO:0007669"/>
    <property type="project" value="UniProtKB-EC"/>
</dbReference>
<comment type="subcellular location">
    <subcellularLocation>
        <location evidence="2">Cell inner membrane</location>
    </subcellularLocation>
</comment>
<accession>A0A246FCX7</accession>
<keyword evidence="5" id="KW-1133">Transmembrane helix</keyword>
<dbReference type="EMBL" id="NJBA01000002">
    <property type="protein sequence ID" value="OWP52151.1"/>
    <property type="molecule type" value="Genomic_DNA"/>
</dbReference>
<evidence type="ECO:0000259" key="6">
    <source>
        <dbReference type="PROSITE" id="PS50887"/>
    </source>
</evidence>
<dbReference type="SMART" id="SM00267">
    <property type="entry name" value="GGDEF"/>
    <property type="match status" value="1"/>
</dbReference>
<dbReference type="GO" id="GO:1902201">
    <property type="term" value="P:negative regulation of bacterial-type flagellum-dependent cell motility"/>
    <property type="evidence" value="ECO:0007669"/>
    <property type="project" value="TreeGrafter"/>
</dbReference>
<protein>
    <recommendedName>
        <fullName evidence="3">diguanylate cyclase</fullName>
        <ecNumber evidence="3">2.7.7.65</ecNumber>
    </recommendedName>
</protein>
<comment type="cofactor">
    <cofactor evidence="1">
        <name>Mg(2+)</name>
        <dbReference type="ChEBI" id="CHEBI:18420"/>
    </cofactor>
</comment>
<dbReference type="PROSITE" id="PS50887">
    <property type="entry name" value="GGDEF"/>
    <property type="match status" value="1"/>
</dbReference>
<evidence type="ECO:0000256" key="3">
    <source>
        <dbReference type="ARBA" id="ARBA00012528"/>
    </source>
</evidence>
<gene>
    <name evidence="7" type="ORF">CEG18_07810</name>
</gene>
<dbReference type="AlphaFoldDB" id="A0A246FCX7"/>
<dbReference type="Pfam" id="PF00990">
    <property type="entry name" value="GGDEF"/>
    <property type="match status" value="1"/>
</dbReference>
<dbReference type="FunFam" id="3.30.70.270:FF:000001">
    <property type="entry name" value="Diguanylate cyclase domain protein"/>
    <property type="match status" value="1"/>
</dbReference>
<dbReference type="Gene3D" id="3.30.450.20">
    <property type="entry name" value="PAS domain"/>
    <property type="match status" value="1"/>
</dbReference>
<dbReference type="GO" id="GO:0043709">
    <property type="term" value="P:cell adhesion involved in single-species biofilm formation"/>
    <property type="evidence" value="ECO:0007669"/>
    <property type="project" value="TreeGrafter"/>
</dbReference>
<keyword evidence="5" id="KW-0472">Membrane</keyword>